<dbReference type="InterPro" id="IPR004010">
    <property type="entry name" value="Double_Cache_2"/>
</dbReference>
<feature type="chain" id="PRO_5020792303" evidence="1">
    <location>
        <begin position="26"/>
        <end position="186"/>
    </location>
</feature>
<dbReference type="Gene3D" id="3.30.450.20">
    <property type="entry name" value="PAS domain"/>
    <property type="match status" value="1"/>
</dbReference>
<gene>
    <name evidence="3" type="ORF">EDC35_103245</name>
</gene>
<dbReference type="OrthoDB" id="2489132at2"/>
<evidence type="ECO:0000256" key="1">
    <source>
        <dbReference type="SAM" id="SignalP"/>
    </source>
</evidence>
<feature type="domain" description="Double Cache" evidence="2">
    <location>
        <begin position="64"/>
        <end position="165"/>
    </location>
</feature>
<keyword evidence="1" id="KW-0732">Signal</keyword>
<comment type="caution">
    <text evidence="3">The sequence shown here is derived from an EMBL/GenBank/DDBJ whole genome shotgun (WGS) entry which is preliminary data.</text>
</comment>
<dbReference type="Proteomes" id="UP000295717">
    <property type="component" value="Unassembled WGS sequence"/>
</dbReference>
<evidence type="ECO:0000313" key="4">
    <source>
        <dbReference type="Proteomes" id="UP000295717"/>
    </source>
</evidence>
<dbReference type="RefSeq" id="WP_132976545.1">
    <property type="nucleotide sequence ID" value="NZ_SMAO01000003.1"/>
</dbReference>
<dbReference type="AlphaFoldDB" id="A0A4R3N2G1"/>
<name>A0A4R3N2G1_9GAMM</name>
<proteinExistence type="predicted"/>
<keyword evidence="4" id="KW-1185">Reference proteome</keyword>
<reference evidence="3 4" key="1">
    <citation type="submission" date="2019-03" db="EMBL/GenBank/DDBJ databases">
        <title>Genomic Encyclopedia of Type Strains, Phase IV (KMG-IV): sequencing the most valuable type-strain genomes for metagenomic binning, comparative biology and taxonomic classification.</title>
        <authorList>
            <person name="Goeker M."/>
        </authorList>
    </citation>
    <scope>NUCLEOTIDE SEQUENCE [LARGE SCALE GENOMIC DNA]</scope>
    <source>
        <strain evidence="3 4">DSM 13587</strain>
    </source>
</reference>
<dbReference type="EMBL" id="SMAO01000003">
    <property type="protein sequence ID" value="TCT22146.1"/>
    <property type="molecule type" value="Genomic_DNA"/>
</dbReference>
<organism evidence="3 4">
    <name type="scientific">Thiobaca trueperi</name>
    <dbReference type="NCBI Taxonomy" id="127458"/>
    <lineage>
        <taxon>Bacteria</taxon>
        <taxon>Pseudomonadati</taxon>
        <taxon>Pseudomonadota</taxon>
        <taxon>Gammaproteobacteria</taxon>
        <taxon>Chromatiales</taxon>
        <taxon>Chromatiaceae</taxon>
        <taxon>Thiobaca</taxon>
    </lineage>
</organism>
<feature type="signal peptide" evidence="1">
    <location>
        <begin position="1"/>
        <end position="25"/>
    </location>
</feature>
<accession>A0A4R3N2G1</accession>
<evidence type="ECO:0000313" key="3">
    <source>
        <dbReference type="EMBL" id="TCT22146.1"/>
    </source>
</evidence>
<dbReference type="Pfam" id="PF08269">
    <property type="entry name" value="dCache_2"/>
    <property type="match status" value="1"/>
</dbReference>
<sequence>MKNMTVALTGLVLSLGAAVPASTWAADPAINATPEEVVSKVREAVQYLNAKGLAGFADFNNNKDARWVWKDSYVFVYSCREDVMIAHPLRPDLVGKPILQMRDDKDHALFQDLCKAGAQKDGGWVEYWWPKPGEAKASRKISYAHSAAVSFKSDIQVGAGIYDDKLTPAELSKIAEDSAQPQKAVP</sequence>
<evidence type="ECO:0000259" key="2">
    <source>
        <dbReference type="Pfam" id="PF08269"/>
    </source>
</evidence>
<protein>
    <submittedName>
        <fullName evidence="3">Cache domain-containing protein</fullName>
    </submittedName>
</protein>